<dbReference type="SUPFAM" id="SSF53613">
    <property type="entry name" value="Ribokinase-like"/>
    <property type="match status" value="1"/>
</dbReference>
<proteinExistence type="inferred from homology"/>
<dbReference type="EMBL" id="CP091092">
    <property type="protein sequence ID" value="WFN37483.1"/>
    <property type="molecule type" value="Genomic_DNA"/>
</dbReference>
<comment type="cofactor">
    <cofactor evidence="18">
        <name>K(+)</name>
        <dbReference type="ChEBI" id="CHEBI:29103"/>
    </cofactor>
    <text evidence="18">Binds 1 potassium ion per subunit.</text>
</comment>
<dbReference type="InterPro" id="IPR036652">
    <property type="entry name" value="YjeF_N_dom_sf"/>
</dbReference>
<comment type="similarity">
    <text evidence="3 18">In the N-terminal section; belongs to the NnrE/AIBP family.</text>
</comment>
<evidence type="ECO:0000256" key="10">
    <source>
        <dbReference type="ARBA" id="ARBA00023027"/>
    </source>
</evidence>
<dbReference type="NCBIfam" id="TIGR00196">
    <property type="entry name" value="yjeF_cterm"/>
    <property type="match status" value="1"/>
</dbReference>
<evidence type="ECO:0000256" key="6">
    <source>
        <dbReference type="ARBA" id="ARBA00022741"/>
    </source>
</evidence>
<comment type="catalytic activity">
    <reaction evidence="2 18">
        <text>(6R)-NADPHX = (6S)-NADPHX</text>
        <dbReference type="Rhea" id="RHEA:32227"/>
        <dbReference type="ChEBI" id="CHEBI:64076"/>
        <dbReference type="ChEBI" id="CHEBI:64077"/>
        <dbReference type="EC" id="5.1.99.6"/>
    </reaction>
</comment>
<dbReference type="Gene3D" id="3.40.50.10260">
    <property type="entry name" value="YjeF N-terminal domain"/>
    <property type="match status" value="1"/>
</dbReference>
<keyword evidence="10 17" id="KW-0520">NAD</keyword>
<keyword evidence="7 17" id="KW-0067">ATP-binding</keyword>
<dbReference type="GO" id="GO:0005524">
    <property type="term" value="F:ATP binding"/>
    <property type="evidence" value="ECO:0007669"/>
    <property type="project" value="UniProtKB-UniRule"/>
</dbReference>
<comment type="similarity">
    <text evidence="17">Belongs to the NnrD/CARKD family.</text>
</comment>
<dbReference type="AlphaFoldDB" id="A0AAF0JU94"/>
<dbReference type="NCBIfam" id="TIGR00197">
    <property type="entry name" value="yjeF_nterm"/>
    <property type="match status" value="1"/>
</dbReference>
<keyword evidence="9 18" id="KW-0630">Potassium</keyword>
<dbReference type="EC" id="4.2.1.136" evidence="17"/>
<feature type="domain" description="YjeF C-terminal" evidence="19">
    <location>
        <begin position="210"/>
        <end position="470"/>
    </location>
</feature>
<dbReference type="Gene3D" id="3.40.1190.20">
    <property type="match status" value="1"/>
</dbReference>
<dbReference type="InterPro" id="IPR030677">
    <property type="entry name" value="Nnr"/>
</dbReference>
<accession>A0AAF0JU94</accession>
<evidence type="ECO:0000256" key="2">
    <source>
        <dbReference type="ARBA" id="ARBA00000909"/>
    </source>
</evidence>
<evidence type="ECO:0000256" key="14">
    <source>
        <dbReference type="ARBA" id="ARBA00025153"/>
    </source>
</evidence>
<evidence type="ECO:0000256" key="15">
    <source>
        <dbReference type="ARBA" id="ARBA00048238"/>
    </source>
</evidence>
<dbReference type="Pfam" id="PF01256">
    <property type="entry name" value="Carb_kinase"/>
    <property type="match status" value="1"/>
</dbReference>
<dbReference type="PANTHER" id="PTHR12592">
    <property type="entry name" value="ATP-DEPENDENT (S)-NAD(P)H-HYDRATE DEHYDRATASE FAMILY MEMBER"/>
    <property type="match status" value="1"/>
</dbReference>
<evidence type="ECO:0000256" key="17">
    <source>
        <dbReference type="HAMAP-Rule" id="MF_01965"/>
    </source>
</evidence>
<gene>
    <name evidence="17" type="primary">nnrD</name>
    <name evidence="21" type="ORF">L1994_03595</name>
</gene>
<dbReference type="Pfam" id="PF03853">
    <property type="entry name" value="YjeF_N"/>
    <property type="match status" value="1"/>
</dbReference>
<dbReference type="PIRSF" id="PIRSF017184">
    <property type="entry name" value="Nnr"/>
    <property type="match status" value="1"/>
</dbReference>
<keyword evidence="22" id="KW-1185">Reference proteome</keyword>
<keyword evidence="12 17" id="KW-0456">Lyase</keyword>
<feature type="binding site" evidence="17">
    <location>
        <position position="244"/>
    </location>
    <ligand>
        <name>(6S)-NADPHX</name>
        <dbReference type="ChEBI" id="CHEBI:64076"/>
    </ligand>
</feature>
<dbReference type="CDD" id="cd01171">
    <property type="entry name" value="YXKO-related"/>
    <property type="match status" value="1"/>
</dbReference>
<keyword evidence="6 17" id="KW-0547">Nucleotide-binding</keyword>
<dbReference type="PROSITE" id="PS51383">
    <property type="entry name" value="YJEF_C_3"/>
    <property type="match status" value="1"/>
</dbReference>
<dbReference type="Proteomes" id="UP001218895">
    <property type="component" value="Chromosome"/>
</dbReference>
<dbReference type="GO" id="GO:0052855">
    <property type="term" value="F:ADP-dependent NAD(P)H-hydrate dehydratase activity"/>
    <property type="evidence" value="ECO:0007669"/>
    <property type="project" value="UniProtKB-UniRule"/>
</dbReference>
<comment type="catalytic activity">
    <reaction evidence="1 18">
        <text>(6R)-NADHX = (6S)-NADHX</text>
        <dbReference type="Rhea" id="RHEA:32215"/>
        <dbReference type="ChEBI" id="CHEBI:64074"/>
        <dbReference type="ChEBI" id="CHEBI:64075"/>
        <dbReference type="EC" id="5.1.99.6"/>
    </reaction>
</comment>
<evidence type="ECO:0000256" key="4">
    <source>
        <dbReference type="ARBA" id="ARBA00009524"/>
    </source>
</evidence>
<comment type="subunit">
    <text evidence="17">Homotetramer.</text>
</comment>
<evidence type="ECO:0000313" key="21">
    <source>
        <dbReference type="EMBL" id="WFN37483.1"/>
    </source>
</evidence>
<name>A0AAF0JU94_9EURY</name>
<keyword evidence="8 17" id="KW-0521">NADP</keyword>
<feature type="binding site" evidence="17">
    <location>
        <position position="413"/>
    </location>
    <ligand>
        <name>(6S)-NADPHX</name>
        <dbReference type="ChEBI" id="CHEBI:64076"/>
    </ligand>
</feature>
<evidence type="ECO:0000256" key="7">
    <source>
        <dbReference type="ARBA" id="ARBA00022840"/>
    </source>
</evidence>
<evidence type="ECO:0000259" key="19">
    <source>
        <dbReference type="PROSITE" id="PS51383"/>
    </source>
</evidence>
<dbReference type="KEGG" id="manq:L1994_03595"/>
<evidence type="ECO:0000256" key="18">
    <source>
        <dbReference type="PIRNR" id="PIRNR017184"/>
    </source>
</evidence>
<reference evidence="21" key="1">
    <citation type="submission" date="2022-01" db="EMBL/GenBank/DDBJ databases">
        <title>Complete genome of Methanomicrobium antiquum DSM 21220.</title>
        <authorList>
            <person name="Chen S.-C."/>
            <person name="You Y.-T."/>
            <person name="Zhou Y.-Z."/>
            <person name="Lai M.-C."/>
        </authorList>
    </citation>
    <scope>NUCLEOTIDE SEQUENCE</scope>
    <source>
        <strain evidence="21">DSM 21220</strain>
    </source>
</reference>
<dbReference type="HAMAP" id="MF_01965">
    <property type="entry name" value="NADHX_dehydratase"/>
    <property type="match status" value="1"/>
</dbReference>
<feature type="binding site" evidence="17">
    <location>
        <position position="347"/>
    </location>
    <ligand>
        <name>(6S)-NADPHX</name>
        <dbReference type="ChEBI" id="CHEBI:64076"/>
    </ligand>
</feature>
<keyword evidence="13" id="KW-0511">Multifunctional enzyme</keyword>
<protein>
    <recommendedName>
        <fullName evidence="17">ADP-dependent (S)-NAD(P)H-hydrate dehydratase</fullName>
        <ecNumber evidence="17">4.2.1.136</ecNumber>
    </recommendedName>
    <alternativeName>
        <fullName evidence="17">ADP-dependent NAD(P)HX dehydratase</fullName>
    </alternativeName>
</protein>
<comment type="similarity">
    <text evidence="4 18">In the C-terminal section; belongs to the NnrD/CARKD family.</text>
</comment>
<dbReference type="GeneID" id="79949451"/>
<sequence>MIDNLQGIKKLEEFKKSGIISPQRMRAVDINAMELGVSAAALMESAGKSLALCAEKYAPSDVLVLCGGGKNGGDGFVAARYLAGSSTVHVIYPHDSRHSPESRTNLKALSHSGAYLYPVRCPEDVSGLSYLFSSADIIIDAILGTGLSGELREPYKTFVALANKSGALIISADIPTPGIHADTICAFHRPKQEGCDIFNIGIPLEAEICTGKGDLTLISRKKKDAHKGEGGRVLVIGGGPYQGAPYLAALSALRAGADIVRIATPNLMQYPDLIIEKLDGKFITDEHTEKLIELAKASDSVVTGCGLGDKSHNVISDIAPYCRKAVFDADALRTPIIKAGECIYTPHSGEFERMSGINLSSSLYERALCLRDFAKENGGTFILKGNTDIITDGDNVRFNKSGSPAMTKGGTGDVLAGLCGALLCRLSSFDAACIASYVNGCAGEIASEKSGDGIFASDVIENIAQVIYKENQ</sequence>
<dbReference type="InterPro" id="IPR029056">
    <property type="entry name" value="Ribokinase-like"/>
</dbReference>
<evidence type="ECO:0000313" key="22">
    <source>
        <dbReference type="Proteomes" id="UP001218895"/>
    </source>
</evidence>
<feature type="binding site" evidence="17">
    <location>
        <position position="412"/>
    </location>
    <ligand>
        <name>AMP</name>
        <dbReference type="ChEBI" id="CHEBI:456215"/>
    </ligand>
</feature>
<comment type="cofactor">
    <cofactor evidence="17">
        <name>Mg(2+)</name>
        <dbReference type="ChEBI" id="CHEBI:18420"/>
    </cofactor>
</comment>
<evidence type="ECO:0000256" key="11">
    <source>
        <dbReference type="ARBA" id="ARBA00023235"/>
    </source>
</evidence>
<comment type="caution">
    <text evidence="17">Lacks conserved residue(s) required for the propagation of feature annotation.</text>
</comment>
<evidence type="ECO:0000256" key="3">
    <source>
        <dbReference type="ARBA" id="ARBA00006001"/>
    </source>
</evidence>
<dbReference type="PROSITE" id="PS51385">
    <property type="entry name" value="YJEF_N"/>
    <property type="match status" value="1"/>
</dbReference>
<evidence type="ECO:0000256" key="16">
    <source>
        <dbReference type="ARBA" id="ARBA00049209"/>
    </source>
</evidence>
<dbReference type="InterPro" id="IPR004443">
    <property type="entry name" value="YjeF_N_dom"/>
</dbReference>
<organism evidence="21 22">
    <name type="scientific">Methanomicrobium antiquum</name>
    <dbReference type="NCBI Taxonomy" id="487686"/>
    <lineage>
        <taxon>Archaea</taxon>
        <taxon>Methanobacteriati</taxon>
        <taxon>Methanobacteriota</taxon>
        <taxon>Stenosarchaea group</taxon>
        <taxon>Methanomicrobia</taxon>
        <taxon>Methanomicrobiales</taxon>
        <taxon>Methanomicrobiaceae</taxon>
        <taxon>Methanomicrobium</taxon>
    </lineage>
</organism>
<evidence type="ECO:0000256" key="1">
    <source>
        <dbReference type="ARBA" id="ARBA00000013"/>
    </source>
</evidence>
<dbReference type="PANTHER" id="PTHR12592:SF0">
    <property type="entry name" value="ATP-DEPENDENT (S)-NAD(P)H-HYDRATE DEHYDRATASE"/>
    <property type="match status" value="1"/>
</dbReference>
<dbReference type="InterPro" id="IPR000631">
    <property type="entry name" value="CARKD"/>
</dbReference>
<feature type="domain" description="YjeF N-terminal" evidence="20">
    <location>
        <begin position="25"/>
        <end position="208"/>
    </location>
</feature>
<evidence type="ECO:0000256" key="13">
    <source>
        <dbReference type="ARBA" id="ARBA00023268"/>
    </source>
</evidence>
<feature type="binding site" evidence="17">
    <location>
        <position position="306"/>
    </location>
    <ligand>
        <name>(6S)-NADPHX</name>
        <dbReference type="ChEBI" id="CHEBI:64076"/>
    </ligand>
</feature>
<comment type="function">
    <text evidence="14 18">Bifunctional enzyme that catalyzes the epimerization of the S- and R-forms of NAD(P)HX and the dehydration of the S-form of NAD(P)HX at the expense of ADP, which is converted to AMP. This allows the repair of both epimers of NAD(P)HX, a damaged form of NAD(P)H that is a result of enzymatic or heat-dependent hydration.</text>
</comment>
<keyword evidence="11 18" id="KW-0413">Isomerase</keyword>
<comment type="catalytic activity">
    <reaction evidence="16 17 18">
        <text>(6S)-NADPHX + ADP = AMP + phosphate + NADPH + H(+)</text>
        <dbReference type="Rhea" id="RHEA:32235"/>
        <dbReference type="ChEBI" id="CHEBI:15378"/>
        <dbReference type="ChEBI" id="CHEBI:43474"/>
        <dbReference type="ChEBI" id="CHEBI:57783"/>
        <dbReference type="ChEBI" id="CHEBI:64076"/>
        <dbReference type="ChEBI" id="CHEBI:456215"/>
        <dbReference type="ChEBI" id="CHEBI:456216"/>
        <dbReference type="EC" id="4.2.1.136"/>
    </reaction>
</comment>
<keyword evidence="5 18" id="KW-0479">Metal-binding</keyword>
<evidence type="ECO:0000256" key="9">
    <source>
        <dbReference type="ARBA" id="ARBA00022958"/>
    </source>
</evidence>
<comment type="function">
    <text evidence="17">Catalyzes the dehydration of the S-form of NAD(P)HX at the expense of ADP, which is converted to AMP. Together with NAD(P)HX epimerase, which catalyzes the epimerization of the S- and R-forms, the enzyme allows the repair of both epimers of NAD(P)HX, a damaged form of NAD(P)H that is a result of enzymatic or heat-dependent hydration.</text>
</comment>
<dbReference type="RefSeq" id="WP_278100325.1">
    <property type="nucleotide sequence ID" value="NZ_CP091092.1"/>
</dbReference>
<dbReference type="GO" id="GO:0046496">
    <property type="term" value="P:nicotinamide nucleotide metabolic process"/>
    <property type="evidence" value="ECO:0007669"/>
    <property type="project" value="UniProtKB-UniRule"/>
</dbReference>
<evidence type="ECO:0000256" key="12">
    <source>
        <dbReference type="ARBA" id="ARBA00023239"/>
    </source>
</evidence>
<dbReference type="GO" id="GO:0046872">
    <property type="term" value="F:metal ion binding"/>
    <property type="evidence" value="ECO:0007669"/>
    <property type="project" value="UniProtKB-UniRule"/>
</dbReference>
<evidence type="ECO:0000259" key="20">
    <source>
        <dbReference type="PROSITE" id="PS51385"/>
    </source>
</evidence>
<dbReference type="GO" id="GO:0110051">
    <property type="term" value="P:metabolite repair"/>
    <property type="evidence" value="ECO:0007669"/>
    <property type="project" value="TreeGrafter"/>
</dbReference>
<comment type="catalytic activity">
    <reaction evidence="15 17 18">
        <text>(6S)-NADHX + ADP = AMP + phosphate + NADH + H(+)</text>
        <dbReference type="Rhea" id="RHEA:32223"/>
        <dbReference type="ChEBI" id="CHEBI:15378"/>
        <dbReference type="ChEBI" id="CHEBI:43474"/>
        <dbReference type="ChEBI" id="CHEBI:57945"/>
        <dbReference type="ChEBI" id="CHEBI:64074"/>
        <dbReference type="ChEBI" id="CHEBI:456215"/>
        <dbReference type="ChEBI" id="CHEBI:456216"/>
        <dbReference type="EC" id="4.2.1.136"/>
    </reaction>
</comment>
<dbReference type="SUPFAM" id="SSF64153">
    <property type="entry name" value="YjeF N-terminal domain-like"/>
    <property type="match status" value="1"/>
</dbReference>
<dbReference type="GO" id="GO:0052856">
    <property type="term" value="F:NAD(P)HX epimerase activity"/>
    <property type="evidence" value="ECO:0007669"/>
    <property type="project" value="UniProtKB-EC"/>
</dbReference>
<evidence type="ECO:0000256" key="5">
    <source>
        <dbReference type="ARBA" id="ARBA00022723"/>
    </source>
</evidence>
<evidence type="ECO:0000256" key="8">
    <source>
        <dbReference type="ARBA" id="ARBA00022857"/>
    </source>
</evidence>